<dbReference type="Pfam" id="PF07995">
    <property type="entry name" value="GSDH"/>
    <property type="match status" value="1"/>
</dbReference>
<dbReference type="InterPro" id="IPR011041">
    <property type="entry name" value="Quinoprot_gluc/sorb_DH_b-prop"/>
</dbReference>
<dbReference type="EMBL" id="CAJPVI010000013">
    <property type="protein sequence ID" value="CAG2144282.1"/>
    <property type="molecule type" value="Genomic_DNA"/>
</dbReference>
<dbReference type="InterPro" id="IPR011042">
    <property type="entry name" value="6-blade_b-propeller_TolB-like"/>
</dbReference>
<evidence type="ECO:0000259" key="1">
    <source>
        <dbReference type="Pfam" id="PF07995"/>
    </source>
</evidence>
<dbReference type="SUPFAM" id="SSF50952">
    <property type="entry name" value="Soluble quinoprotein glucose dehydrogenase"/>
    <property type="match status" value="1"/>
</dbReference>
<feature type="domain" description="Glucose/Sorbosone dehydrogenase" evidence="1">
    <location>
        <begin position="144"/>
        <end position="466"/>
    </location>
</feature>
<evidence type="ECO:0000313" key="2">
    <source>
        <dbReference type="EMBL" id="CAG2144282.1"/>
    </source>
</evidence>
<dbReference type="Proteomes" id="UP000672657">
    <property type="component" value="Unassembled WGS sequence"/>
</dbReference>
<dbReference type="RefSeq" id="WP_211953619.1">
    <property type="nucleotide sequence ID" value="NZ_CAJPVI010000013.1"/>
</dbReference>
<comment type="caution">
    <text evidence="2">The sequence shown here is derived from an EMBL/GenBank/DDBJ whole genome shotgun (WGS) entry which is preliminary data.</text>
</comment>
<reference evidence="2 3" key="1">
    <citation type="submission" date="2021-03" db="EMBL/GenBank/DDBJ databases">
        <authorList>
            <person name="Peeters C."/>
        </authorList>
    </citation>
    <scope>NUCLEOTIDE SEQUENCE [LARGE SCALE GENOMIC DNA]</scope>
    <source>
        <strain evidence="2 3">LMG 26411</strain>
    </source>
</reference>
<sequence>MTRARIGIRHAALLVIAFVLAACGGSAQVSLNFGTPPASALAVVINGLPSGAAGDVTVNGPAGFRQRLGSSATLSGLASGTYTVVAGNVLAGSMNFLPQPATQQVTVGNGTASVTVTYGTSRPFALALQEVASGLSVPVFLTAPTNDPRIFIVERAGRIRILQGGALLATPFLDISALTTTDGERGLLSMAFDPAYAANGRFYVYYTDTSGNITIARYQVSASNANVADPAATILLTIPHPNFSNHNGGLVAFGPDGMLYLGTGDGGGSTGDPAGNAQNLGSLLGKLLRIDVSQGQPYTIPSGNPFAGQPGRRGEIWASGLRNPWRFAFDRTDGTLYIADVGQDQREEIDVVTAASGGQNYGWNRLEGSACFGAPTCSPEGTTLPQLEYSHDANGGCAVVGGYVYRGNAMPPLRGRYLYSDLCSGWLRSFAFRDAAAEQLDWGITIPGSVLSFGMDAQGEIYVLADPTTSAGSGKVYRIVQRNAP</sequence>
<dbReference type="Gene3D" id="2.120.10.30">
    <property type="entry name" value="TolB, C-terminal domain"/>
    <property type="match status" value="1"/>
</dbReference>
<accession>A0ABN7Q0I6</accession>
<dbReference type="PANTHER" id="PTHR19328">
    <property type="entry name" value="HEDGEHOG-INTERACTING PROTEIN"/>
    <property type="match status" value="1"/>
</dbReference>
<proteinExistence type="predicted"/>
<organism evidence="2 3">
    <name type="scientific">Cupriavidus numazuensis</name>
    <dbReference type="NCBI Taxonomy" id="221992"/>
    <lineage>
        <taxon>Bacteria</taxon>
        <taxon>Pseudomonadati</taxon>
        <taxon>Pseudomonadota</taxon>
        <taxon>Betaproteobacteria</taxon>
        <taxon>Burkholderiales</taxon>
        <taxon>Burkholderiaceae</taxon>
        <taxon>Cupriavidus</taxon>
    </lineage>
</organism>
<name>A0ABN7Q0I6_9BURK</name>
<evidence type="ECO:0000313" key="3">
    <source>
        <dbReference type="Proteomes" id="UP000672657"/>
    </source>
</evidence>
<dbReference type="InterPro" id="IPR012938">
    <property type="entry name" value="Glc/Sorbosone_DH"/>
</dbReference>
<gene>
    <name evidence="2" type="ORF">LMG26411_02542</name>
</gene>
<protein>
    <recommendedName>
        <fullName evidence="1">Glucose/Sorbosone dehydrogenase domain-containing protein</fullName>
    </recommendedName>
</protein>
<dbReference type="PROSITE" id="PS51257">
    <property type="entry name" value="PROKAR_LIPOPROTEIN"/>
    <property type="match status" value="1"/>
</dbReference>
<keyword evidence="3" id="KW-1185">Reference proteome</keyword>
<dbReference type="PANTHER" id="PTHR19328:SF75">
    <property type="entry name" value="ALDOSE SUGAR DEHYDROGENASE YLII"/>
    <property type="match status" value="1"/>
</dbReference>